<gene>
    <name evidence="2" type="ORF">IQ217_16685</name>
</gene>
<protein>
    <submittedName>
        <fullName evidence="2">Helix-turn-helix transcriptional regulator</fullName>
    </submittedName>
</protein>
<dbReference type="CDD" id="cd00093">
    <property type="entry name" value="HTH_XRE"/>
    <property type="match status" value="1"/>
</dbReference>
<dbReference type="InterPro" id="IPR001387">
    <property type="entry name" value="Cro/C1-type_HTH"/>
</dbReference>
<comment type="caution">
    <text evidence="2">The sequence shown here is derived from an EMBL/GenBank/DDBJ whole genome shotgun (WGS) entry which is preliminary data.</text>
</comment>
<sequence>MEKDLLGIFKEKLARYSIRQNDIAAVLGRSPGNVSDILKGRKNPTLTTFMQVLSAAEQICPGFTDEYWRAVAGHQSLGKFVSSLDSAELGILLTLAGQRLIDNQSQQSTSPLRQKISQSTKVGSNAQEQVAV</sequence>
<dbReference type="RefSeq" id="WP_194020812.1">
    <property type="nucleotide sequence ID" value="NZ_JADEVV010000063.1"/>
</dbReference>
<accession>A0ABR9VVR2</accession>
<evidence type="ECO:0000313" key="3">
    <source>
        <dbReference type="Proteomes" id="UP000658720"/>
    </source>
</evidence>
<dbReference type="Proteomes" id="UP000658720">
    <property type="component" value="Unassembled WGS sequence"/>
</dbReference>
<keyword evidence="3" id="KW-1185">Reference proteome</keyword>
<evidence type="ECO:0000313" key="2">
    <source>
        <dbReference type="EMBL" id="MBE9255442.1"/>
    </source>
</evidence>
<dbReference type="SUPFAM" id="SSF47413">
    <property type="entry name" value="lambda repressor-like DNA-binding domains"/>
    <property type="match status" value="1"/>
</dbReference>
<reference evidence="2 3" key="1">
    <citation type="submission" date="2020-10" db="EMBL/GenBank/DDBJ databases">
        <authorList>
            <person name="Castelo-Branco R."/>
            <person name="Eusebio N."/>
            <person name="Adriana R."/>
            <person name="Vieira A."/>
            <person name="Brugerolle De Fraissinette N."/>
            <person name="Rezende De Castro R."/>
            <person name="Schneider M.P."/>
            <person name="Vasconcelos V."/>
            <person name="Leao P.N."/>
        </authorList>
    </citation>
    <scope>NUCLEOTIDE SEQUENCE [LARGE SCALE GENOMIC DNA]</scope>
    <source>
        <strain evidence="2 3">LEGE 00031</strain>
    </source>
</reference>
<name>A0ABR9VVR2_9SYNC</name>
<proteinExistence type="predicted"/>
<dbReference type="EMBL" id="JADEVV010000063">
    <property type="protein sequence ID" value="MBE9255442.1"/>
    <property type="molecule type" value="Genomic_DNA"/>
</dbReference>
<evidence type="ECO:0000256" key="1">
    <source>
        <dbReference type="SAM" id="MobiDB-lite"/>
    </source>
</evidence>
<organism evidence="2 3">
    <name type="scientific">Synechocystis salina LEGE 00031</name>
    <dbReference type="NCBI Taxonomy" id="1828736"/>
    <lineage>
        <taxon>Bacteria</taxon>
        <taxon>Bacillati</taxon>
        <taxon>Cyanobacteriota</taxon>
        <taxon>Cyanophyceae</taxon>
        <taxon>Synechococcales</taxon>
        <taxon>Merismopediaceae</taxon>
        <taxon>Synechocystis</taxon>
    </lineage>
</organism>
<dbReference type="InterPro" id="IPR010982">
    <property type="entry name" value="Lambda_DNA-bd_dom_sf"/>
</dbReference>
<feature type="region of interest" description="Disordered" evidence="1">
    <location>
        <begin position="104"/>
        <end position="132"/>
    </location>
</feature>